<gene>
    <name evidence="2" type="ORF">CVS54_01838</name>
</gene>
<evidence type="ECO:0000259" key="1">
    <source>
        <dbReference type="Pfam" id="PF09407"/>
    </source>
</evidence>
<protein>
    <recommendedName>
        <fullName evidence="1">AbiEi antitoxin C-terminal domain-containing protein</fullName>
    </recommendedName>
</protein>
<reference evidence="2 3" key="1">
    <citation type="submission" date="2018-08" db="EMBL/GenBank/DDBJ databases">
        <title>Microbacterium oxydans strain HG3.</title>
        <authorList>
            <person name="ORTET P."/>
        </authorList>
    </citation>
    <scope>NUCLEOTIDE SEQUENCE [LARGE SCALE GENOMIC DNA]</scope>
    <source>
        <strain evidence="2 3">HG3</strain>
    </source>
</reference>
<dbReference type="Proteomes" id="UP000274841">
    <property type="component" value="Chromosome"/>
</dbReference>
<dbReference type="InterPro" id="IPR018547">
    <property type="entry name" value="AbiEi_C"/>
</dbReference>
<dbReference type="Pfam" id="PF09407">
    <property type="entry name" value="AbiEi_1"/>
    <property type="match status" value="1"/>
</dbReference>
<organism evidence="2 3">
    <name type="scientific">Microbacterium oxydans</name>
    <dbReference type="NCBI Taxonomy" id="82380"/>
    <lineage>
        <taxon>Bacteria</taxon>
        <taxon>Bacillati</taxon>
        <taxon>Actinomycetota</taxon>
        <taxon>Actinomycetes</taxon>
        <taxon>Micrococcales</taxon>
        <taxon>Microbacteriaceae</taxon>
        <taxon>Microbacterium</taxon>
    </lineage>
</organism>
<accession>A0A3S9WK92</accession>
<dbReference type="AlphaFoldDB" id="A0A3S9WK92"/>
<feature type="domain" description="AbiEi antitoxin C-terminal" evidence="1">
    <location>
        <begin position="52"/>
        <end position="133"/>
    </location>
</feature>
<sequence>MHPALLYLPGVRLSEAELSAARIDGHVVEVGDAYVPADLIEGSDVRASAVASLVRAGTAASGPTAAWIHGAGDGPPGVHHVRRCVERRIRATTNSRLVFHDTVVATSDLESIGGILVTTPVRTMLDLATTVHRDPRVLTWMDRLALVSPDVPEEASAMLRRMSRVPGSRAGRAVLDRLAVKKR</sequence>
<dbReference type="KEGG" id="moy:CVS54_01838"/>
<dbReference type="EMBL" id="CP031422">
    <property type="protein sequence ID" value="AZS40504.1"/>
    <property type="molecule type" value="Genomic_DNA"/>
</dbReference>
<dbReference type="RefSeq" id="WP_052748647.1">
    <property type="nucleotide sequence ID" value="NZ_CP031422.1"/>
</dbReference>
<evidence type="ECO:0000313" key="2">
    <source>
        <dbReference type="EMBL" id="AZS40504.1"/>
    </source>
</evidence>
<evidence type="ECO:0000313" key="3">
    <source>
        <dbReference type="Proteomes" id="UP000274841"/>
    </source>
</evidence>
<proteinExistence type="predicted"/>
<name>A0A3S9WK92_9MICO</name>